<feature type="transmembrane region" description="Helical" evidence="6">
    <location>
        <begin position="39"/>
        <end position="59"/>
    </location>
</feature>
<feature type="domain" description="Lipopolysaccharide assembly protein A" evidence="7">
    <location>
        <begin position="24"/>
        <end position="84"/>
    </location>
</feature>
<evidence type="ECO:0000256" key="5">
    <source>
        <dbReference type="SAM" id="Coils"/>
    </source>
</evidence>
<evidence type="ECO:0000313" key="8">
    <source>
        <dbReference type="EMBL" id="SEQ52892.1"/>
    </source>
</evidence>
<organism evidence="8 9">
    <name type="scientific">Granulicatella balaenopterae</name>
    <dbReference type="NCBI Taxonomy" id="137733"/>
    <lineage>
        <taxon>Bacteria</taxon>
        <taxon>Bacillati</taxon>
        <taxon>Bacillota</taxon>
        <taxon>Bacilli</taxon>
        <taxon>Lactobacillales</taxon>
        <taxon>Carnobacteriaceae</taxon>
        <taxon>Granulicatella</taxon>
    </lineage>
</organism>
<keyword evidence="2 6" id="KW-0812">Transmembrane</keyword>
<protein>
    <submittedName>
        <fullName evidence="8">Uncharacterized integral membrane protein</fullName>
    </submittedName>
</protein>
<feature type="coiled-coil region" evidence="5">
    <location>
        <begin position="64"/>
        <end position="115"/>
    </location>
</feature>
<dbReference type="RefSeq" id="WP_089745413.1">
    <property type="nucleotide sequence ID" value="NZ_FOGF01000001.1"/>
</dbReference>
<gene>
    <name evidence="8" type="ORF">SAMN05421767_10130</name>
</gene>
<name>A0A1H9GS34_9LACT</name>
<evidence type="ECO:0000313" key="9">
    <source>
        <dbReference type="Proteomes" id="UP000198556"/>
    </source>
</evidence>
<dbReference type="EMBL" id="FOGF01000001">
    <property type="protein sequence ID" value="SEQ52892.1"/>
    <property type="molecule type" value="Genomic_DNA"/>
</dbReference>
<keyword evidence="4 6" id="KW-0472">Membrane</keyword>
<accession>A0A1H9GS34</accession>
<evidence type="ECO:0000256" key="1">
    <source>
        <dbReference type="ARBA" id="ARBA00022475"/>
    </source>
</evidence>
<keyword evidence="3 6" id="KW-1133">Transmembrane helix</keyword>
<dbReference type="InterPro" id="IPR010445">
    <property type="entry name" value="LapA_dom"/>
</dbReference>
<dbReference type="PANTHER" id="PTHR41335:SF1">
    <property type="entry name" value="MEMBRANE PROTEIN"/>
    <property type="match status" value="1"/>
</dbReference>
<proteinExistence type="predicted"/>
<evidence type="ECO:0000256" key="2">
    <source>
        <dbReference type="ARBA" id="ARBA00022692"/>
    </source>
</evidence>
<dbReference type="AlphaFoldDB" id="A0A1H9GS34"/>
<reference evidence="8 9" key="1">
    <citation type="submission" date="2016-10" db="EMBL/GenBank/DDBJ databases">
        <authorList>
            <person name="de Groot N.N."/>
        </authorList>
    </citation>
    <scope>NUCLEOTIDE SEQUENCE [LARGE SCALE GENOMIC DNA]</scope>
    <source>
        <strain evidence="8 9">DSM 15827</strain>
    </source>
</reference>
<dbReference type="Proteomes" id="UP000198556">
    <property type="component" value="Unassembled WGS sequence"/>
</dbReference>
<sequence>MKNQLKLVIVLMIVVIISLFAIINNANVPINFIFTTVELPLIIILVLALLIGGLLSYLLSLTNMIQKNKEISKLKKAVNDAQKDYQIAIEEIAKLEDTLDKLEQEQATNVNNEQQIPNQSME</sequence>
<keyword evidence="1" id="KW-1003">Cell membrane</keyword>
<dbReference type="PANTHER" id="PTHR41335">
    <property type="entry name" value="MEMBRANE PROTEIN-RELATED"/>
    <property type="match status" value="1"/>
</dbReference>
<keyword evidence="9" id="KW-1185">Reference proteome</keyword>
<evidence type="ECO:0000259" key="7">
    <source>
        <dbReference type="Pfam" id="PF06305"/>
    </source>
</evidence>
<evidence type="ECO:0000256" key="3">
    <source>
        <dbReference type="ARBA" id="ARBA00022989"/>
    </source>
</evidence>
<evidence type="ECO:0000256" key="4">
    <source>
        <dbReference type="ARBA" id="ARBA00023136"/>
    </source>
</evidence>
<dbReference type="STRING" id="137733.SAMN05421767_10130"/>
<dbReference type="Pfam" id="PF06305">
    <property type="entry name" value="LapA_dom"/>
    <property type="match status" value="1"/>
</dbReference>
<keyword evidence="5" id="KW-0175">Coiled coil</keyword>
<dbReference type="GO" id="GO:0005886">
    <property type="term" value="C:plasma membrane"/>
    <property type="evidence" value="ECO:0007669"/>
    <property type="project" value="InterPro"/>
</dbReference>
<evidence type="ECO:0000256" key="6">
    <source>
        <dbReference type="SAM" id="Phobius"/>
    </source>
</evidence>
<feature type="transmembrane region" description="Helical" evidence="6">
    <location>
        <begin position="7"/>
        <end position="27"/>
    </location>
</feature>